<organism evidence="1 2">
    <name type="scientific">Heterodermia speciosa</name>
    <dbReference type="NCBI Taxonomy" id="116794"/>
    <lineage>
        <taxon>Eukaryota</taxon>
        <taxon>Fungi</taxon>
        <taxon>Dikarya</taxon>
        <taxon>Ascomycota</taxon>
        <taxon>Pezizomycotina</taxon>
        <taxon>Lecanoromycetes</taxon>
        <taxon>OSLEUM clade</taxon>
        <taxon>Lecanoromycetidae</taxon>
        <taxon>Caliciales</taxon>
        <taxon>Physciaceae</taxon>
        <taxon>Heterodermia</taxon>
    </lineage>
</organism>
<dbReference type="OrthoDB" id="4436136at2759"/>
<evidence type="ECO:0000313" key="2">
    <source>
        <dbReference type="Proteomes" id="UP000664521"/>
    </source>
</evidence>
<dbReference type="AlphaFoldDB" id="A0A8H3J4B5"/>
<dbReference type="Proteomes" id="UP000664521">
    <property type="component" value="Unassembled WGS sequence"/>
</dbReference>
<comment type="caution">
    <text evidence="1">The sequence shown here is derived from an EMBL/GenBank/DDBJ whole genome shotgun (WGS) entry which is preliminary data.</text>
</comment>
<accession>A0A8H3J4B5</accession>
<gene>
    <name evidence="1" type="ORF">HETSPECPRED_002417</name>
</gene>
<name>A0A8H3J4B5_9LECA</name>
<dbReference type="EMBL" id="CAJPDS010000154">
    <property type="protein sequence ID" value="CAF9940449.1"/>
    <property type="molecule type" value="Genomic_DNA"/>
</dbReference>
<reference evidence="1" key="1">
    <citation type="submission" date="2021-03" db="EMBL/GenBank/DDBJ databases">
        <authorList>
            <person name="Tagirdzhanova G."/>
        </authorList>
    </citation>
    <scope>NUCLEOTIDE SEQUENCE</scope>
</reference>
<proteinExistence type="predicted"/>
<keyword evidence="2" id="KW-1185">Reference proteome</keyword>
<evidence type="ECO:0000313" key="1">
    <source>
        <dbReference type="EMBL" id="CAF9940449.1"/>
    </source>
</evidence>
<protein>
    <submittedName>
        <fullName evidence="1">Uncharacterized protein</fullName>
    </submittedName>
</protein>
<sequence>MGQSQSDLQEEKIFQQEKEQWLKPIESRDHLMSRYQDALGLTCLTYEERSWLENIFEKFASRPGCWSEPDFTAFLTLSFSEPLKSLVRESGSIVHRLTLRVGSYPYHQNPAKDLDLGTLRTAIIILLRKDEEEVSATDGDEEEIELVARLQARYLRLIFQSLAQIPDLDLNQKGDTGDNDVIEALRIISKRRFLRHPVKPKIGVRGPPLPSPSSLPSSHAQMLEGNVSKADLQKLIGLLIGSQLCCDGNDQEQAAGSPSKELKKDINCVLRAFSFDQEDKCGWQEFNRVMAKQDPELQTTMTRILEPFIISPSTIDEEAFRSLSRTEATELLDDSCTNV</sequence>